<dbReference type="RefSeq" id="WP_377043093.1">
    <property type="nucleotide sequence ID" value="NZ_JBHLUN010000002.1"/>
</dbReference>
<evidence type="ECO:0000256" key="1">
    <source>
        <dbReference type="ARBA" id="ARBA00004418"/>
    </source>
</evidence>
<organism evidence="6 7">
    <name type="scientific">Roseomonas elaeocarpi</name>
    <dbReference type="NCBI Taxonomy" id="907779"/>
    <lineage>
        <taxon>Bacteria</taxon>
        <taxon>Pseudomonadati</taxon>
        <taxon>Pseudomonadota</taxon>
        <taxon>Alphaproteobacteria</taxon>
        <taxon>Acetobacterales</taxon>
        <taxon>Roseomonadaceae</taxon>
        <taxon>Roseomonas</taxon>
    </lineage>
</organism>
<accession>A0ABV6JS28</accession>
<gene>
    <name evidence="6" type="ORF">ACFFGY_04005</name>
</gene>
<dbReference type="PANTHER" id="PTHR30290">
    <property type="entry name" value="PERIPLASMIC BINDING COMPONENT OF ABC TRANSPORTER"/>
    <property type="match status" value="1"/>
</dbReference>
<keyword evidence="7" id="KW-1185">Reference proteome</keyword>
<dbReference type="SUPFAM" id="SSF53850">
    <property type="entry name" value="Periplasmic binding protein-like II"/>
    <property type="match status" value="1"/>
</dbReference>
<dbReference type="Proteomes" id="UP001589865">
    <property type="component" value="Unassembled WGS sequence"/>
</dbReference>
<comment type="subcellular location">
    <subcellularLocation>
        <location evidence="1">Periplasm</location>
    </subcellularLocation>
</comment>
<evidence type="ECO:0000313" key="6">
    <source>
        <dbReference type="EMBL" id="MFC0407398.1"/>
    </source>
</evidence>
<dbReference type="Pfam" id="PF00496">
    <property type="entry name" value="SBP_bac_5"/>
    <property type="match status" value="1"/>
</dbReference>
<name>A0ABV6JS28_9PROT</name>
<evidence type="ECO:0000259" key="5">
    <source>
        <dbReference type="Pfam" id="PF00496"/>
    </source>
</evidence>
<comment type="caution">
    <text evidence="6">The sequence shown here is derived from an EMBL/GenBank/DDBJ whole genome shotgun (WGS) entry which is preliminary data.</text>
</comment>
<evidence type="ECO:0000256" key="3">
    <source>
        <dbReference type="ARBA" id="ARBA00022729"/>
    </source>
</evidence>
<dbReference type="CDD" id="cd08502">
    <property type="entry name" value="PBP2_NikA_DppA_OppA_like_16"/>
    <property type="match status" value="1"/>
</dbReference>
<dbReference type="PANTHER" id="PTHR30290:SF38">
    <property type="entry name" value="D,D-DIPEPTIDE-BINDING PERIPLASMIC PROTEIN DDPA-RELATED"/>
    <property type="match status" value="1"/>
</dbReference>
<protein>
    <submittedName>
        <fullName evidence="6">ABC transporter substrate-binding protein</fullName>
    </submittedName>
</protein>
<comment type="similarity">
    <text evidence="2">Belongs to the bacterial solute-binding protein 5 family.</text>
</comment>
<keyword evidence="3 4" id="KW-0732">Signal</keyword>
<dbReference type="InterPro" id="IPR039424">
    <property type="entry name" value="SBP_5"/>
</dbReference>
<feature type="domain" description="Solute-binding protein family 5" evidence="5">
    <location>
        <begin position="78"/>
        <end position="442"/>
    </location>
</feature>
<sequence>MRRRTLLQALPLATAAPLLATPRLARAQPAGRGSATLRFVPQSDLAVLDPIWSAAYVTRNHALMVFDTLYGLDAQYRPQAQMVEAHVVERDGLEWRLTLRDGLRFHDGEPVLARDCVASIRRWGGRDGFGQTLLAATEALDAPDDRTIRFRLRAPFPLLPDALGKAGSNICAIMPERLAKTDPFTQVTEMVGSGPFRFLADERISGARVAYARFDGYRPREGGEASFTAGPKRAHFERVEWIVMPDAATAAAAMQAGEADWWENPAVDLVPLLRRDPRLRVEVKDKAGYIGCLRFNHLQPPFNNAALRRAVVGAVNQADFMTAVAGTDRANWRDGVGFFPPGTPMASEAGMEALTAPRDMAAVRDAVRASGYKGERAVLLSPADFPTLKGLADVAGQALTEAGINVDVQSADWGSIIGRLPKRDGVEAGGWSIYGTYWSGIDQLNPAVHSFLRGRGTASANGWPTSPAIEALRDRWLAAPDTATQRAVAAEIQEAAFREVPYVPLGQMFAPTAMRREVVDVLDGFVLFWNARRDA</sequence>
<feature type="chain" id="PRO_5047263121" evidence="4">
    <location>
        <begin position="21"/>
        <end position="535"/>
    </location>
</feature>
<evidence type="ECO:0000313" key="7">
    <source>
        <dbReference type="Proteomes" id="UP001589865"/>
    </source>
</evidence>
<dbReference type="EMBL" id="JBHLUN010000002">
    <property type="protein sequence ID" value="MFC0407398.1"/>
    <property type="molecule type" value="Genomic_DNA"/>
</dbReference>
<dbReference type="PIRSF" id="PIRSF002741">
    <property type="entry name" value="MppA"/>
    <property type="match status" value="1"/>
</dbReference>
<feature type="signal peptide" evidence="4">
    <location>
        <begin position="1"/>
        <end position="20"/>
    </location>
</feature>
<reference evidence="6 7" key="1">
    <citation type="submission" date="2024-09" db="EMBL/GenBank/DDBJ databases">
        <authorList>
            <person name="Sun Q."/>
            <person name="Mori K."/>
        </authorList>
    </citation>
    <scope>NUCLEOTIDE SEQUENCE [LARGE SCALE GENOMIC DNA]</scope>
    <source>
        <strain evidence="6 7">TBRC 5777</strain>
    </source>
</reference>
<dbReference type="Gene3D" id="3.10.105.10">
    <property type="entry name" value="Dipeptide-binding Protein, Domain 3"/>
    <property type="match status" value="1"/>
</dbReference>
<evidence type="ECO:0000256" key="4">
    <source>
        <dbReference type="SAM" id="SignalP"/>
    </source>
</evidence>
<dbReference type="Gene3D" id="3.40.190.10">
    <property type="entry name" value="Periplasmic binding protein-like II"/>
    <property type="match status" value="1"/>
</dbReference>
<proteinExistence type="inferred from homology"/>
<evidence type="ECO:0000256" key="2">
    <source>
        <dbReference type="ARBA" id="ARBA00005695"/>
    </source>
</evidence>
<dbReference type="InterPro" id="IPR030678">
    <property type="entry name" value="Peptide/Ni-bd"/>
</dbReference>
<dbReference type="InterPro" id="IPR000914">
    <property type="entry name" value="SBP_5_dom"/>
</dbReference>